<dbReference type="InterPro" id="IPR050613">
    <property type="entry name" value="Sec_Metabolite_Reg"/>
</dbReference>
<comment type="caution">
    <text evidence="5">The sequence shown here is derived from an EMBL/GenBank/DDBJ whole genome shotgun (WGS) entry which is preliminary data.</text>
</comment>
<evidence type="ECO:0000313" key="5">
    <source>
        <dbReference type="EMBL" id="KAK5100732.1"/>
    </source>
</evidence>
<feature type="domain" description="Xylanolytic transcriptional activator regulatory" evidence="4">
    <location>
        <begin position="222"/>
        <end position="295"/>
    </location>
</feature>
<name>A0ABR0KNF8_9EURO</name>
<sequence length="606" mass="68539">MATNTSSSPSTTIKSETASKARNIWQAMNQGAGYMRSSCGALLTEAEQSRDTEDDDSDSSSDDVRETMVNLKKNWDYWHQSNVLLFGSRNTAVDLPTLHPQQIQIFRLWQVYLDNVNPLLKVTHTPTLQGSIIDAATNVTSIKPALAALMFSIYSVSILSLVDSDCLAMFGSSKEELLKRYQFGCQQALLDCEFLRSTDRDCLTALYLYLISARPSTDPDSLSTMLGLAIRTAQRMGLHLESTYAKCPALEAEMRRRLWWSLVLFDTRICEMAVHRSLMLTPTWDCKPPLNVNDFDLRPEMKGPPTVQVQPTEALFAVVRSEMGEFVRHSAFHLDLISPALKNVAKNIHNGPIPDGGELVTLEKAMEDNYLKYCNLENPLHFMTCCMTRSYLAKNRLIEHYSRSSTRDTDAQRDAALSLALEMLQCDTQLMTSPLTKGYHWYIHFHFPFPAYIHITQDLRRRPASGYTERAWEIINDNFEARFQPEHDLHFFKIYAAIVIQGWKPPEQAENTSAPPRVVSELKRRLAQMTQEEQIANTAQADDVVGMNIDDVLMSMPMPMDFGSHGMAYGMGGQGYEGWGIGAYSSMQGQMPIDMNTNQPEWNGVW</sequence>
<evidence type="ECO:0000259" key="4">
    <source>
        <dbReference type="SMART" id="SM00906"/>
    </source>
</evidence>
<comment type="subcellular location">
    <subcellularLocation>
        <location evidence="1">Nucleus</location>
    </subcellularLocation>
</comment>
<dbReference type="SMART" id="SM00906">
    <property type="entry name" value="Fungal_trans"/>
    <property type="match status" value="1"/>
</dbReference>
<evidence type="ECO:0000256" key="2">
    <source>
        <dbReference type="ARBA" id="ARBA00023242"/>
    </source>
</evidence>
<organism evidence="5 6">
    <name type="scientific">Lithohypha guttulata</name>
    <dbReference type="NCBI Taxonomy" id="1690604"/>
    <lineage>
        <taxon>Eukaryota</taxon>
        <taxon>Fungi</taxon>
        <taxon>Dikarya</taxon>
        <taxon>Ascomycota</taxon>
        <taxon>Pezizomycotina</taxon>
        <taxon>Eurotiomycetes</taxon>
        <taxon>Chaetothyriomycetidae</taxon>
        <taxon>Chaetothyriales</taxon>
        <taxon>Trichomeriaceae</taxon>
        <taxon>Lithohypha</taxon>
    </lineage>
</organism>
<evidence type="ECO:0000256" key="3">
    <source>
        <dbReference type="SAM" id="MobiDB-lite"/>
    </source>
</evidence>
<dbReference type="EMBL" id="JAVRRG010000006">
    <property type="protein sequence ID" value="KAK5100732.1"/>
    <property type="molecule type" value="Genomic_DNA"/>
</dbReference>
<reference evidence="5 6" key="1">
    <citation type="submission" date="2023-08" db="EMBL/GenBank/DDBJ databases">
        <title>Black Yeasts Isolated from many extreme environments.</title>
        <authorList>
            <person name="Coleine C."/>
            <person name="Stajich J.E."/>
            <person name="Selbmann L."/>
        </authorList>
    </citation>
    <scope>NUCLEOTIDE SEQUENCE [LARGE SCALE GENOMIC DNA]</scope>
    <source>
        <strain evidence="5 6">CCFEE 5885</strain>
    </source>
</reference>
<dbReference type="Pfam" id="PF04082">
    <property type="entry name" value="Fungal_trans"/>
    <property type="match status" value="1"/>
</dbReference>
<feature type="region of interest" description="Disordered" evidence="3">
    <location>
        <begin position="42"/>
        <end position="65"/>
    </location>
</feature>
<accession>A0ABR0KNF8</accession>
<dbReference type="CDD" id="cd12148">
    <property type="entry name" value="fungal_TF_MHR"/>
    <property type="match status" value="1"/>
</dbReference>
<dbReference type="PANTHER" id="PTHR31001:SF45">
    <property type="entry name" value="ZN(II)2CYS6 TRANSCRIPTION FACTOR (EUROFUNG)"/>
    <property type="match status" value="1"/>
</dbReference>
<evidence type="ECO:0000256" key="1">
    <source>
        <dbReference type="ARBA" id="ARBA00004123"/>
    </source>
</evidence>
<keyword evidence="6" id="KW-1185">Reference proteome</keyword>
<keyword evidence="2" id="KW-0539">Nucleus</keyword>
<feature type="compositionally biased region" description="Acidic residues" evidence="3">
    <location>
        <begin position="52"/>
        <end position="61"/>
    </location>
</feature>
<dbReference type="InterPro" id="IPR007219">
    <property type="entry name" value="XnlR_reg_dom"/>
</dbReference>
<gene>
    <name evidence="5" type="ORF">LTR24_000878</name>
</gene>
<dbReference type="Proteomes" id="UP001345013">
    <property type="component" value="Unassembled WGS sequence"/>
</dbReference>
<proteinExistence type="predicted"/>
<evidence type="ECO:0000313" key="6">
    <source>
        <dbReference type="Proteomes" id="UP001345013"/>
    </source>
</evidence>
<protein>
    <recommendedName>
        <fullName evidence="4">Xylanolytic transcriptional activator regulatory domain-containing protein</fullName>
    </recommendedName>
</protein>
<dbReference type="PANTHER" id="PTHR31001">
    <property type="entry name" value="UNCHARACTERIZED TRANSCRIPTIONAL REGULATORY PROTEIN"/>
    <property type="match status" value="1"/>
</dbReference>